<reference evidence="2 3" key="1">
    <citation type="submission" date="2016-05" db="EMBL/GenBank/DDBJ databases">
        <title>Nuclear genome of Blastocystis sp. subtype 1 NandII.</title>
        <authorList>
            <person name="Gentekaki E."/>
            <person name="Curtis B."/>
            <person name="Stairs C."/>
            <person name="Eme L."/>
            <person name="Herman E."/>
            <person name="Klimes V."/>
            <person name="Arias M.C."/>
            <person name="Elias M."/>
            <person name="Hilliou F."/>
            <person name="Klute M."/>
            <person name="Malik S.-B."/>
            <person name="Pightling A."/>
            <person name="Rachubinski R."/>
            <person name="Salas D."/>
            <person name="Schlacht A."/>
            <person name="Suga H."/>
            <person name="Archibald J."/>
            <person name="Ball S.G."/>
            <person name="Clark G."/>
            <person name="Dacks J."/>
            <person name="Van Der Giezen M."/>
            <person name="Tsaousis A."/>
            <person name="Roger A."/>
        </authorList>
    </citation>
    <scope>NUCLEOTIDE SEQUENCE [LARGE SCALE GENOMIC DNA]</scope>
    <source>
        <strain evidence="3">ATCC 50177 / NandII</strain>
    </source>
</reference>
<accession>A0A196SA07</accession>
<feature type="compositionally biased region" description="Acidic residues" evidence="1">
    <location>
        <begin position="309"/>
        <end position="328"/>
    </location>
</feature>
<dbReference type="EMBL" id="LXWW01000312">
    <property type="protein sequence ID" value="OAO13890.1"/>
    <property type="molecule type" value="Genomic_DNA"/>
</dbReference>
<gene>
    <name evidence="2" type="ORF">AV274_4383</name>
</gene>
<feature type="region of interest" description="Disordered" evidence="1">
    <location>
        <begin position="305"/>
        <end position="359"/>
    </location>
</feature>
<evidence type="ECO:0000313" key="2">
    <source>
        <dbReference type="EMBL" id="OAO13890.1"/>
    </source>
</evidence>
<proteinExistence type="predicted"/>
<protein>
    <submittedName>
        <fullName evidence="2">Uncharacterized protein</fullName>
    </submittedName>
</protein>
<sequence length="359" mass="41460">MSGKIIRIKRGMNEMAKDSIIVSTPSKRQATMAALNSAMGNMTLSGGAVRASPDLHMYKYKRMDSTKDSDYEQWKRRSPFTTTIKPSSSLHISRCNKSLENEIVDSTTLAFCDKWMSDIASNGKLNPESLGRMLLQFQYGLDVDYRCQEPGPMLGYSLLAILIRTRDYENAYHFLVDYHPNCFLEVAPHITPASIFWNDLTNGNALYSEDADKLYQEIKKQSEKEQESAEESAQTGDTYDYYMCVGEVPESEVNGDYISLAELEHMKNMEVFGCDDYVDERELEESEELSDDEDSNAEDYWEKHMIDSSESEDAYQDDWDIDDEEEEKDNWYYGNDPDYRDDAYCDSDYMDDDDYYSDD</sequence>
<feature type="compositionally biased region" description="Acidic residues" evidence="1">
    <location>
        <begin position="344"/>
        <end position="359"/>
    </location>
</feature>
<organism evidence="2 3">
    <name type="scientific">Blastocystis sp. subtype 1 (strain ATCC 50177 / NandII)</name>
    <dbReference type="NCBI Taxonomy" id="478820"/>
    <lineage>
        <taxon>Eukaryota</taxon>
        <taxon>Sar</taxon>
        <taxon>Stramenopiles</taxon>
        <taxon>Bigyra</taxon>
        <taxon>Opalozoa</taxon>
        <taxon>Opalinata</taxon>
        <taxon>Blastocystidae</taxon>
        <taxon>Blastocystis</taxon>
    </lineage>
</organism>
<keyword evidence="3" id="KW-1185">Reference proteome</keyword>
<evidence type="ECO:0000256" key="1">
    <source>
        <dbReference type="SAM" id="MobiDB-lite"/>
    </source>
</evidence>
<comment type="caution">
    <text evidence="2">The sequence shown here is derived from an EMBL/GenBank/DDBJ whole genome shotgun (WGS) entry which is preliminary data.</text>
</comment>
<evidence type="ECO:0000313" key="3">
    <source>
        <dbReference type="Proteomes" id="UP000078348"/>
    </source>
</evidence>
<name>A0A196SA07_BLAHN</name>
<dbReference type="Proteomes" id="UP000078348">
    <property type="component" value="Unassembled WGS sequence"/>
</dbReference>
<dbReference type="AlphaFoldDB" id="A0A196SA07"/>